<dbReference type="GeneID" id="70189328"/>
<evidence type="ECO:0008006" key="3">
    <source>
        <dbReference type="Google" id="ProtNLM"/>
    </source>
</evidence>
<gene>
    <name evidence="1" type="ORF">B0I36DRAFT_369487</name>
</gene>
<proteinExistence type="predicted"/>
<dbReference type="EMBL" id="JAGTJQ010000013">
    <property type="protein sequence ID" value="KAH7014540.1"/>
    <property type="molecule type" value="Genomic_DNA"/>
</dbReference>
<comment type="caution">
    <text evidence="1">The sequence shown here is derived from an EMBL/GenBank/DDBJ whole genome shotgun (WGS) entry which is preliminary data.</text>
</comment>
<protein>
    <recommendedName>
        <fullName evidence="3">BTB domain-containing protein</fullName>
    </recommendedName>
</protein>
<dbReference type="InterPro" id="IPR011333">
    <property type="entry name" value="SKP1/BTB/POZ_sf"/>
</dbReference>
<organism evidence="1 2">
    <name type="scientific">Microdochium trichocladiopsis</name>
    <dbReference type="NCBI Taxonomy" id="1682393"/>
    <lineage>
        <taxon>Eukaryota</taxon>
        <taxon>Fungi</taxon>
        <taxon>Dikarya</taxon>
        <taxon>Ascomycota</taxon>
        <taxon>Pezizomycotina</taxon>
        <taxon>Sordariomycetes</taxon>
        <taxon>Xylariomycetidae</taxon>
        <taxon>Xylariales</taxon>
        <taxon>Microdochiaceae</taxon>
        <taxon>Microdochium</taxon>
    </lineage>
</organism>
<dbReference type="SUPFAM" id="SSF54695">
    <property type="entry name" value="POZ domain"/>
    <property type="match status" value="1"/>
</dbReference>
<dbReference type="OrthoDB" id="5275938at2759"/>
<dbReference type="RefSeq" id="XP_046005507.1">
    <property type="nucleotide sequence ID" value="XM_046159782.1"/>
</dbReference>
<name>A0A9P8XS69_9PEZI</name>
<keyword evidence="2" id="KW-1185">Reference proteome</keyword>
<sequence length="357" mass="40526">MAIETHSIDNHGDLWLIVGEQVERDEDPACKLRVCSRTIARASPVFHAMLYGNWRESAKPNDGSDWIVNLPFDSGTSMRDLLGVIHGDSKAFATIGAQDSKDFSRMWGVLTAADKYSCLGVLGLWAPSWINACSQHVPQEDPNWDRTKEELNAELYPMLAAILYMLGSSDGYKKTVNLMVRRFKACHARNSSYFSPFEVYLEGLGERIHADQLALKKVYLKTTNDIMRSLWAGNPAAPSLVPRPHLCNTPEERSRCARQCFDNLVIALQNRKLWPLPKPESIKESPEELRWAIRKAHWGRQRCVVADAPDQWGHPKWETIEAFYVDGRSYAYKLTPEEKKALEKNKSIIDAGCVYTK</sequence>
<dbReference type="CDD" id="cd18186">
    <property type="entry name" value="BTB_POZ_ZBTB_KLHL-like"/>
    <property type="match status" value="1"/>
</dbReference>
<evidence type="ECO:0000313" key="1">
    <source>
        <dbReference type="EMBL" id="KAH7014540.1"/>
    </source>
</evidence>
<accession>A0A9P8XS69</accession>
<reference evidence="1" key="1">
    <citation type="journal article" date="2021" name="Nat. Commun.">
        <title>Genetic determinants of endophytism in the Arabidopsis root mycobiome.</title>
        <authorList>
            <person name="Mesny F."/>
            <person name="Miyauchi S."/>
            <person name="Thiergart T."/>
            <person name="Pickel B."/>
            <person name="Atanasova L."/>
            <person name="Karlsson M."/>
            <person name="Huettel B."/>
            <person name="Barry K.W."/>
            <person name="Haridas S."/>
            <person name="Chen C."/>
            <person name="Bauer D."/>
            <person name="Andreopoulos W."/>
            <person name="Pangilinan J."/>
            <person name="LaButti K."/>
            <person name="Riley R."/>
            <person name="Lipzen A."/>
            <person name="Clum A."/>
            <person name="Drula E."/>
            <person name="Henrissat B."/>
            <person name="Kohler A."/>
            <person name="Grigoriev I.V."/>
            <person name="Martin F.M."/>
            <person name="Hacquard S."/>
        </authorList>
    </citation>
    <scope>NUCLEOTIDE SEQUENCE</scope>
    <source>
        <strain evidence="1">MPI-CAGE-CH-0230</strain>
    </source>
</reference>
<dbReference type="Proteomes" id="UP000756346">
    <property type="component" value="Unassembled WGS sequence"/>
</dbReference>
<dbReference type="AlphaFoldDB" id="A0A9P8XS69"/>
<evidence type="ECO:0000313" key="2">
    <source>
        <dbReference type="Proteomes" id="UP000756346"/>
    </source>
</evidence>
<dbReference type="Gene3D" id="3.30.710.10">
    <property type="entry name" value="Potassium Channel Kv1.1, Chain A"/>
    <property type="match status" value="1"/>
</dbReference>